<dbReference type="HOGENOM" id="CLU_029101_0_0_10"/>
<feature type="binding site" evidence="14">
    <location>
        <position position="293"/>
    </location>
    <ligand>
        <name>S-adenosyl-L-methionine</name>
        <dbReference type="ChEBI" id="CHEBI:59789"/>
    </ligand>
</feature>
<dbReference type="SFLD" id="SFLDS00029">
    <property type="entry name" value="Radical_SAM"/>
    <property type="match status" value="1"/>
</dbReference>
<evidence type="ECO:0000256" key="8">
    <source>
        <dbReference type="ARBA" id="ARBA00022691"/>
    </source>
</evidence>
<gene>
    <name evidence="14" type="primary">rlmN</name>
    <name evidence="16" type="ORF">HMPREF1555_01659</name>
</gene>
<dbReference type="Pfam" id="PF21016">
    <property type="entry name" value="RlmN_N"/>
    <property type="match status" value="1"/>
</dbReference>
<feature type="domain" description="Radical SAM core" evidence="15">
    <location>
        <begin position="105"/>
        <end position="325"/>
    </location>
</feature>
<dbReference type="GeneID" id="29257195"/>
<dbReference type="NCBIfam" id="TIGR00048">
    <property type="entry name" value="rRNA_mod_RlmN"/>
    <property type="match status" value="1"/>
</dbReference>
<dbReference type="GO" id="GO:0030488">
    <property type="term" value="P:tRNA methylation"/>
    <property type="evidence" value="ECO:0007669"/>
    <property type="project" value="UniProtKB-UniRule"/>
</dbReference>
<dbReference type="GO" id="GO:0046872">
    <property type="term" value="F:metal ion binding"/>
    <property type="evidence" value="ECO:0007669"/>
    <property type="project" value="UniProtKB-KW"/>
</dbReference>
<dbReference type="InterPro" id="IPR007197">
    <property type="entry name" value="rSAM"/>
</dbReference>
<evidence type="ECO:0000256" key="4">
    <source>
        <dbReference type="ARBA" id="ARBA00022490"/>
    </source>
</evidence>
<protein>
    <recommendedName>
        <fullName evidence="14">Probable dual-specificity RNA methyltransferase RlmN</fullName>
        <ecNumber evidence="14">2.1.1.192</ecNumber>
    </recommendedName>
    <alternativeName>
        <fullName evidence="14">23S rRNA (adenine(2503)-C(2))-methyltransferase</fullName>
    </alternativeName>
    <alternativeName>
        <fullName evidence="14">23S rRNA m2A2503 methyltransferase</fullName>
    </alternativeName>
    <alternativeName>
        <fullName evidence="14">Ribosomal RNA large subunit methyltransferase N</fullName>
    </alternativeName>
    <alternativeName>
        <fullName evidence="14">tRNA (adenine(37)-C(2))-methyltransferase</fullName>
    </alternativeName>
    <alternativeName>
        <fullName evidence="14">tRNA m2A37 methyltransferase</fullName>
    </alternativeName>
</protein>
<dbReference type="SUPFAM" id="SSF102114">
    <property type="entry name" value="Radical SAM enzymes"/>
    <property type="match status" value="1"/>
</dbReference>
<evidence type="ECO:0000259" key="15">
    <source>
        <dbReference type="PROSITE" id="PS51918"/>
    </source>
</evidence>
<evidence type="ECO:0000256" key="13">
    <source>
        <dbReference type="ARBA" id="ARBA00023157"/>
    </source>
</evidence>
<keyword evidence="3 14" id="KW-0004">4Fe-4S</keyword>
<keyword evidence="13 14" id="KW-1015">Disulfide bond</keyword>
<evidence type="ECO:0000256" key="1">
    <source>
        <dbReference type="ARBA" id="ARBA00004496"/>
    </source>
</evidence>
<evidence type="ECO:0000256" key="5">
    <source>
        <dbReference type="ARBA" id="ARBA00022552"/>
    </source>
</evidence>
<dbReference type="GO" id="GO:0070475">
    <property type="term" value="P:rRNA base methylation"/>
    <property type="evidence" value="ECO:0007669"/>
    <property type="project" value="UniProtKB-UniRule"/>
</dbReference>
<dbReference type="GO" id="GO:0070040">
    <property type="term" value="F:rRNA (adenine(2503)-C2-)-methyltransferase activity"/>
    <property type="evidence" value="ECO:0007669"/>
    <property type="project" value="UniProtKB-UniRule"/>
</dbReference>
<dbReference type="GO" id="GO:0000049">
    <property type="term" value="F:tRNA binding"/>
    <property type="evidence" value="ECO:0007669"/>
    <property type="project" value="UniProtKB-UniRule"/>
</dbReference>
<keyword evidence="4 14" id="KW-0963">Cytoplasm</keyword>
<dbReference type="PATRIC" id="fig|1227271.3.peg.1443"/>
<comment type="subcellular location">
    <subcellularLocation>
        <location evidence="1 14">Cytoplasm</location>
    </subcellularLocation>
</comment>
<evidence type="ECO:0000313" key="16">
    <source>
        <dbReference type="EMBL" id="ERJ64947.1"/>
    </source>
</evidence>
<comment type="cofactor">
    <cofactor evidence="14">
        <name>[4Fe-4S] cluster</name>
        <dbReference type="ChEBI" id="CHEBI:49883"/>
    </cofactor>
    <text evidence="14">Binds 1 [4Fe-4S] cluster. The cluster is coordinated with 3 cysteines and an exchangeable S-adenosyl-L-methionine.</text>
</comment>
<dbReference type="Pfam" id="PF04055">
    <property type="entry name" value="Radical_SAM"/>
    <property type="match status" value="1"/>
</dbReference>
<feature type="binding site" evidence="14">
    <location>
        <begin position="164"/>
        <end position="165"/>
    </location>
    <ligand>
        <name>S-adenosyl-L-methionine</name>
        <dbReference type="ChEBI" id="CHEBI:59789"/>
    </ligand>
</feature>
<keyword evidence="7 14" id="KW-0808">Transferase</keyword>
<name>A0A0E2LP29_PORGN</name>
<comment type="similarity">
    <text evidence="2 14">Belongs to the radical SAM superfamily. RlmN family.</text>
</comment>
<accession>A0A0E2LP29</accession>
<evidence type="ECO:0000256" key="12">
    <source>
        <dbReference type="ARBA" id="ARBA00023014"/>
    </source>
</evidence>
<keyword evidence="12 14" id="KW-0411">Iron-sulfur</keyword>
<dbReference type="PIRSF" id="PIRSF006004">
    <property type="entry name" value="CHP00048"/>
    <property type="match status" value="1"/>
</dbReference>
<evidence type="ECO:0000256" key="14">
    <source>
        <dbReference type="HAMAP-Rule" id="MF_01849"/>
    </source>
</evidence>
<dbReference type="RefSeq" id="WP_012458719.1">
    <property type="nucleotide sequence ID" value="NZ_KI259204.1"/>
</dbReference>
<dbReference type="PROSITE" id="PS51918">
    <property type="entry name" value="RADICAL_SAM"/>
    <property type="match status" value="1"/>
</dbReference>
<keyword evidence="10 14" id="KW-0479">Metal-binding</keyword>
<comment type="catalytic activity">
    <reaction evidence="14">
        <text>adenosine(2503) in 23S rRNA + 2 reduced [2Fe-2S]-[ferredoxin] + 2 S-adenosyl-L-methionine = 2-methyladenosine(2503) in 23S rRNA + 5'-deoxyadenosine + L-methionine + 2 oxidized [2Fe-2S]-[ferredoxin] + S-adenosyl-L-homocysteine</text>
        <dbReference type="Rhea" id="RHEA:42916"/>
        <dbReference type="Rhea" id="RHEA-COMP:10000"/>
        <dbReference type="Rhea" id="RHEA-COMP:10001"/>
        <dbReference type="Rhea" id="RHEA-COMP:10152"/>
        <dbReference type="Rhea" id="RHEA-COMP:10282"/>
        <dbReference type="ChEBI" id="CHEBI:17319"/>
        <dbReference type="ChEBI" id="CHEBI:33737"/>
        <dbReference type="ChEBI" id="CHEBI:33738"/>
        <dbReference type="ChEBI" id="CHEBI:57844"/>
        <dbReference type="ChEBI" id="CHEBI:57856"/>
        <dbReference type="ChEBI" id="CHEBI:59789"/>
        <dbReference type="ChEBI" id="CHEBI:74411"/>
        <dbReference type="ChEBI" id="CHEBI:74497"/>
        <dbReference type="EC" id="2.1.1.192"/>
    </reaction>
</comment>
<dbReference type="SFLD" id="SFLDG01062">
    <property type="entry name" value="methyltransferase_(Class_A)"/>
    <property type="match status" value="1"/>
</dbReference>
<dbReference type="SFLD" id="SFLDF00275">
    <property type="entry name" value="adenosine_C2_methyltransferase"/>
    <property type="match status" value="1"/>
</dbReference>
<dbReference type="PANTHER" id="PTHR30544:SF5">
    <property type="entry name" value="RADICAL SAM CORE DOMAIN-CONTAINING PROTEIN"/>
    <property type="match status" value="1"/>
</dbReference>
<feature type="binding site" evidence="14">
    <location>
        <begin position="217"/>
        <end position="219"/>
    </location>
    <ligand>
        <name>S-adenosyl-L-methionine</name>
        <dbReference type="ChEBI" id="CHEBI:59789"/>
    </ligand>
</feature>
<dbReference type="AlphaFoldDB" id="A0A0E2LP29"/>
<comment type="caution">
    <text evidence="14">Lacks conserved residue(s) required for the propagation of feature annotation.</text>
</comment>
<evidence type="ECO:0000256" key="2">
    <source>
        <dbReference type="ARBA" id="ARBA00007544"/>
    </source>
</evidence>
<evidence type="ECO:0000256" key="11">
    <source>
        <dbReference type="ARBA" id="ARBA00023004"/>
    </source>
</evidence>
<dbReference type="Gene3D" id="3.20.20.70">
    <property type="entry name" value="Aldolase class I"/>
    <property type="match status" value="1"/>
</dbReference>
<evidence type="ECO:0000256" key="10">
    <source>
        <dbReference type="ARBA" id="ARBA00022723"/>
    </source>
</evidence>
<feature type="binding site" evidence="14">
    <location>
        <position position="123"/>
    </location>
    <ligand>
        <name>[4Fe-4S] cluster</name>
        <dbReference type="ChEBI" id="CHEBI:49883"/>
        <note>4Fe-4S-S-AdoMet</note>
    </ligand>
</feature>
<dbReference type="InterPro" id="IPR027492">
    <property type="entry name" value="RNA_MTrfase_RlmN"/>
</dbReference>
<feature type="binding site" evidence="14">
    <location>
        <position position="126"/>
    </location>
    <ligand>
        <name>[4Fe-4S] cluster</name>
        <dbReference type="ChEBI" id="CHEBI:49883"/>
        <note>4Fe-4S-S-AdoMet</note>
    </ligand>
</feature>
<feature type="active site" description="S-methylcysteine intermediate" evidence="14">
    <location>
        <position position="336"/>
    </location>
</feature>
<dbReference type="GO" id="GO:0002935">
    <property type="term" value="F:tRNA (adenine(37)-C2)-methyltransferase activity"/>
    <property type="evidence" value="ECO:0007669"/>
    <property type="project" value="UniProtKB-UniRule"/>
</dbReference>
<dbReference type="SMR" id="A0A0E2LP29"/>
<keyword evidence="9 14" id="KW-0819">tRNA processing</keyword>
<dbReference type="GO" id="GO:0005737">
    <property type="term" value="C:cytoplasm"/>
    <property type="evidence" value="ECO:0007669"/>
    <property type="project" value="UniProtKB-SubCell"/>
</dbReference>
<keyword evidence="8 14" id="KW-0949">S-adenosyl-L-methionine</keyword>
<proteinExistence type="inferred from homology"/>
<dbReference type="Proteomes" id="UP000016630">
    <property type="component" value="Unassembled WGS sequence"/>
</dbReference>
<dbReference type="InterPro" id="IPR048641">
    <property type="entry name" value="RlmN_N"/>
</dbReference>
<dbReference type="EMBL" id="AWUW01000119">
    <property type="protein sequence ID" value="ERJ64947.1"/>
    <property type="molecule type" value="Genomic_DNA"/>
</dbReference>
<comment type="catalytic activity">
    <reaction evidence="14">
        <text>adenosine(37) in tRNA + 2 reduced [2Fe-2S]-[ferredoxin] + 2 S-adenosyl-L-methionine = 2-methyladenosine(37) in tRNA + 5'-deoxyadenosine + L-methionine + 2 oxidized [2Fe-2S]-[ferredoxin] + S-adenosyl-L-homocysteine</text>
        <dbReference type="Rhea" id="RHEA:43332"/>
        <dbReference type="Rhea" id="RHEA-COMP:10000"/>
        <dbReference type="Rhea" id="RHEA-COMP:10001"/>
        <dbReference type="Rhea" id="RHEA-COMP:10162"/>
        <dbReference type="Rhea" id="RHEA-COMP:10485"/>
        <dbReference type="ChEBI" id="CHEBI:17319"/>
        <dbReference type="ChEBI" id="CHEBI:33737"/>
        <dbReference type="ChEBI" id="CHEBI:33738"/>
        <dbReference type="ChEBI" id="CHEBI:57844"/>
        <dbReference type="ChEBI" id="CHEBI:57856"/>
        <dbReference type="ChEBI" id="CHEBI:59789"/>
        <dbReference type="ChEBI" id="CHEBI:74411"/>
        <dbReference type="ChEBI" id="CHEBI:74497"/>
        <dbReference type="EC" id="2.1.1.192"/>
    </reaction>
</comment>
<comment type="caution">
    <text evidence="16">The sequence shown here is derived from an EMBL/GenBank/DDBJ whole genome shotgun (WGS) entry which is preliminary data.</text>
</comment>
<dbReference type="InterPro" id="IPR058240">
    <property type="entry name" value="rSAM_sf"/>
</dbReference>
<evidence type="ECO:0000256" key="6">
    <source>
        <dbReference type="ARBA" id="ARBA00022603"/>
    </source>
</evidence>
<feature type="binding site" evidence="14">
    <location>
        <position position="119"/>
    </location>
    <ligand>
        <name>[4Fe-4S] cluster</name>
        <dbReference type="ChEBI" id="CHEBI:49883"/>
        <note>4Fe-4S-S-AdoMet</note>
    </ligand>
</feature>
<evidence type="ECO:0000313" key="17">
    <source>
        <dbReference type="Proteomes" id="UP000016630"/>
    </source>
</evidence>
<comment type="function">
    <text evidence="14">Specifically methylates position 2 of adenine 2503 in 23S rRNA and position 2 of adenine 37 in tRNAs.</text>
</comment>
<feature type="binding site" evidence="14">
    <location>
        <position position="196"/>
    </location>
    <ligand>
        <name>S-adenosyl-L-methionine</name>
        <dbReference type="ChEBI" id="CHEBI:59789"/>
    </ligand>
</feature>
<keyword evidence="6 14" id="KW-0489">Methyltransferase</keyword>
<dbReference type="EC" id="2.1.1.192" evidence="14"/>
<dbReference type="Gene3D" id="1.10.150.530">
    <property type="match status" value="1"/>
</dbReference>
<dbReference type="PANTHER" id="PTHR30544">
    <property type="entry name" value="23S RRNA METHYLTRANSFERASE"/>
    <property type="match status" value="1"/>
</dbReference>
<organism evidence="16 17">
    <name type="scientific">Porphyromonas gingivalis F0570</name>
    <dbReference type="NCBI Taxonomy" id="1227271"/>
    <lineage>
        <taxon>Bacteria</taxon>
        <taxon>Pseudomonadati</taxon>
        <taxon>Bacteroidota</taxon>
        <taxon>Bacteroidia</taxon>
        <taxon>Bacteroidales</taxon>
        <taxon>Porphyromonadaceae</taxon>
        <taxon>Porphyromonas</taxon>
    </lineage>
</organism>
<evidence type="ECO:0000256" key="9">
    <source>
        <dbReference type="ARBA" id="ARBA00022694"/>
    </source>
</evidence>
<sequence>MKQQTETEKKVVLLGMSLEELTTVALRMGMPRFAGKQLAEWIYVRRATDFAEMTNISQANRQKLAEIYDLGRYPWSDVQCSVDGTKKYLFPVGEGRFVESVLIPEGDRATLCISSQVGCKMDCLFCMTGKQGWNGNLSAAEILNQIFSVDEAAELTNLVYMGMGEPLDNTDEVLRSIEALTEPWGMGWSPKRITVSTIGAKGLERFLAESRCHLAVSLHSPFPEERRKLMPGEKAFPIMQTLDRIRAYDFSGQRRVSFEYIVFDGLNDDMRHADELAAILRGIPCRINLIRFHKIPAVSLRSSDTARMEAFRKRMESHGYTCTIRASRGEDIFAACGMLSTSKAESSEEKSS</sequence>
<feature type="active site" description="Proton acceptor" evidence="14">
    <location>
        <position position="99"/>
    </location>
</feature>
<keyword evidence="5 14" id="KW-0698">rRNA processing</keyword>
<comment type="miscellaneous">
    <text evidence="14">Reaction proceeds by a ping-pong mechanism involving intermediate methylation of a conserved cysteine residue.</text>
</comment>
<dbReference type="HAMAP" id="MF_01849">
    <property type="entry name" value="RNA_methyltr_RlmN"/>
    <property type="match status" value="1"/>
</dbReference>
<dbReference type="GO" id="GO:0019843">
    <property type="term" value="F:rRNA binding"/>
    <property type="evidence" value="ECO:0007669"/>
    <property type="project" value="UniProtKB-UniRule"/>
</dbReference>
<evidence type="ECO:0000256" key="7">
    <source>
        <dbReference type="ARBA" id="ARBA00022679"/>
    </source>
</evidence>
<dbReference type="CDD" id="cd01335">
    <property type="entry name" value="Radical_SAM"/>
    <property type="match status" value="1"/>
</dbReference>
<dbReference type="InterPro" id="IPR040072">
    <property type="entry name" value="Methyltransferase_A"/>
</dbReference>
<reference evidence="16 17" key="1">
    <citation type="submission" date="2013-06" db="EMBL/GenBank/DDBJ databases">
        <authorList>
            <person name="Weinstock G."/>
            <person name="Sodergren E."/>
            <person name="Lobos E.A."/>
            <person name="Fulton L."/>
            <person name="Fulton R."/>
            <person name="Courtney L."/>
            <person name="Fronick C."/>
            <person name="O'Laughlin M."/>
            <person name="Godfrey J."/>
            <person name="Wilson R.M."/>
            <person name="Miner T."/>
            <person name="Farmer C."/>
            <person name="Delehaunty K."/>
            <person name="Cordes M."/>
            <person name="Minx P."/>
            <person name="Tomlinson C."/>
            <person name="Chen J."/>
            <person name="Wollam A."/>
            <person name="Pepin K.H."/>
            <person name="Bhonagiri V."/>
            <person name="Zhang X."/>
            <person name="Warren W."/>
            <person name="Mitreva M."/>
            <person name="Mardis E.R."/>
            <person name="Wilson R.K."/>
        </authorList>
    </citation>
    <scope>NUCLEOTIDE SEQUENCE [LARGE SCALE GENOMIC DNA]</scope>
    <source>
        <strain evidence="16 17">F0570</strain>
    </source>
</reference>
<evidence type="ECO:0000256" key="3">
    <source>
        <dbReference type="ARBA" id="ARBA00022485"/>
    </source>
</evidence>
<dbReference type="InterPro" id="IPR013785">
    <property type="entry name" value="Aldolase_TIM"/>
</dbReference>
<dbReference type="GO" id="GO:0051539">
    <property type="term" value="F:4 iron, 4 sulfur cluster binding"/>
    <property type="evidence" value="ECO:0007669"/>
    <property type="project" value="UniProtKB-UniRule"/>
</dbReference>
<dbReference type="InterPro" id="IPR004383">
    <property type="entry name" value="rRNA_lsu_MTrfase_RlmN/Cfr"/>
</dbReference>
<keyword evidence="11 14" id="KW-0408">Iron</keyword>